<dbReference type="CDD" id="cd00086">
    <property type="entry name" value="homeodomain"/>
    <property type="match status" value="1"/>
</dbReference>
<keyword evidence="2" id="KW-0217">Developmental protein</keyword>
<dbReference type="AlphaFoldDB" id="A0AAD9N1M0"/>
<dbReference type="PROSITE" id="PS50071">
    <property type="entry name" value="HOMEOBOX_2"/>
    <property type="match status" value="1"/>
</dbReference>
<name>A0AAD9N1M0_9ANNE</name>
<dbReference type="GO" id="GO:0000981">
    <property type="term" value="F:DNA-binding transcription factor activity, RNA polymerase II-specific"/>
    <property type="evidence" value="ECO:0007669"/>
    <property type="project" value="InterPro"/>
</dbReference>
<evidence type="ECO:0008006" key="13">
    <source>
        <dbReference type="Google" id="ProtNLM"/>
    </source>
</evidence>
<feature type="region of interest" description="Disordered" evidence="8">
    <location>
        <begin position="1"/>
        <end position="27"/>
    </location>
</feature>
<dbReference type="PROSITE" id="PS50803">
    <property type="entry name" value="OAR"/>
    <property type="match status" value="1"/>
</dbReference>
<dbReference type="FunFam" id="1.10.10.60:FF:000066">
    <property type="entry name" value="Paired mesoderm homeobox protein 1"/>
    <property type="match status" value="1"/>
</dbReference>
<evidence type="ECO:0000256" key="7">
    <source>
        <dbReference type="RuleBase" id="RU000682"/>
    </source>
</evidence>
<dbReference type="InterPro" id="IPR003654">
    <property type="entry name" value="OAR_dom"/>
</dbReference>
<dbReference type="GO" id="GO:0003677">
    <property type="term" value="F:DNA binding"/>
    <property type="evidence" value="ECO:0007669"/>
    <property type="project" value="UniProtKB-UniRule"/>
</dbReference>
<evidence type="ECO:0000256" key="3">
    <source>
        <dbReference type="ARBA" id="ARBA00023125"/>
    </source>
</evidence>
<evidence type="ECO:0000256" key="1">
    <source>
        <dbReference type="ARBA" id="ARBA00004123"/>
    </source>
</evidence>
<dbReference type="InterPro" id="IPR001356">
    <property type="entry name" value="HD"/>
</dbReference>
<protein>
    <recommendedName>
        <fullName evidence="13">Paired mesoderm homeobox protein 2</fullName>
    </recommendedName>
</protein>
<dbReference type="GO" id="GO:0005634">
    <property type="term" value="C:nucleus"/>
    <property type="evidence" value="ECO:0007669"/>
    <property type="project" value="UniProtKB-SubCell"/>
</dbReference>
<evidence type="ECO:0000313" key="12">
    <source>
        <dbReference type="Proteomes" id="UP001208570"/>
    </source>
</evidence>
<sequence length="216" mass="23553">MVCSDDQSQCDDKDGKKKGKKQRRNRTTFNSQQLAALERVFERTHYPDAFVREELARRVNLSEARVQVWFQNRRAKFRRNERNILSQRNSLYGRPMESPGTAAAANLEQPIAARPTAVNTADYLSWSSGPYGGISNPSYCSMNTSAAMAAAAMQSSCSPNNTSSSCALAGNTSPYSAATPPGVGTSLANLRLKAREYNLHQSSPGGYGISPSQMTS</sequence>
<evidence type="ECO:0000313" key="11">
    <source>
        <dbReference type="EMBL" id="KAK2150909.1"/>
    </source>
</evidence>
<gene>
    <name evidence="11" type="ORF">LSH36_383g02034</name>
</gene>
<dbReference type="InterPro" id="IPR009057">
    <property type="entry name" value="Homeodomain-like_sf"/>
</dbReference>
<evidence type="ECO:0000259" key="9">
    <source>
        <dbReference type="PROSITE" id="PS50071"/>
    </source>
</evidence>
<keyword evidence="5 6" id="KW-0539">Nucleus</keyword>
<feature type="domain" description="Homeobox" evidence="9">
    <location>
        <begin position="20"/>
        <end position="80"/>
    </location>
</feature>
<organism evidence="11 12">
    <name type="scientific">Paralvinella palmiformis</name>
    <dbReference type="NCBI Taxonomy" id="53620"/>
    <lineage>
        <taxon>Eukaryota</taxon>
        <taxon>Metazoa</taxon>
        <taxon>Spiralia</taxon>
        <taxon>Lophotrochozoa</taxon>
        <taxon>Annelida</taxon>
        <taxon>Polychaeta</taxon>
        <taxon>Sedentaria</taxon>
        <taxon>Canalipalpata</taxon>
        <taxon>Terebellida</taxon>
        <taxon>Terebelliformia</taxon>
        <taxon>Alvinellidae</taxon>
        <taxon>Paralvinella</taxon>
    </lineage>
</organism>
<proteinExistence type="predicted"/>
<comment type="caution">
    <text evidence="11">The sequence shown here is derived from an EMBL/GenBank/DDBJ whole genome shotgun (WGS) entry which is preliminary data.</text>
</comment>
<keyword evidence="4 6" id="KW-0371">Homeobox</keyword>
<reference evidence="11" key="1">
    <citation type="journal article" date="2023" name="Mol. Biol. Evol.">
        <title>Third-Generation Sequencing Reveals the Adaptive Role of the Epigenome in Three Deep-Sea Polychaetes.</title>
        <authorList>
            <person name="Perez M."/>
            <person name="Aroh O."/>
            <person name="Sun Y."/>
            <person name="Lan Y."/>
            <person name="Juniper S.K."/>
            <person name="Young C.R."/>
            <person name="Angers B."/>
            <person name="Qian P.Y."/>
        </authorList>
    </citation>
    <scope>NUCLEOTIDE SEQUENCE</scope>
    <source>
        <strain evidence="11">P08H-3</strain>
    </source>
</reference>
<dbReference type="EMBL" id="JAODUP010000383">
    <property type="protein sequence ID" value="KAK2150909.1"/>
    <property type="molecule type" value="Genomic_DNA"/>
</dbReference>
<dbReference type="InterPro" id="IPR043378">
    <property type="entry name" value="PRRX1/2"/>
</dbReference>
<dbReference type="InterPro" id="IPR017970">
    <property type="entry name" value="Homeobox_CS"/>
</dbReference>
<dbReference type="SUPFAM" id="SSF46689">
    <property type="entry name" value="Homeodomain-like"/>
    <property type="match status" value="1"/>
</dbReference>
<feature type="DNA-binding region" description="Homeobox" evidence="6">
    <location>
        <begin position="22"/>
        <end position="81"/>
    </location>
</feature>
<evidence type="ECO:0000256" key="2">
    <source>
        <dbReference type="ARBA" id="ARBA00022473"/>
    </source>
</evidence>
<evidence type="ECO:0000259" key="10">
    <source>
        <dbReference type="PROSITE" id="PS50803"/>
    </source>
</evidence>
<dbReference type="Proteomes" id="UP001208570">
    <property type="component" value="Unassembled WGS sequence"/>
</dbReference>
<evidence type="ECO:0000256" key="4">
    <source>
        <dbReference type="ARBA" id="ARBA00023155"/>
    </source>
</evidence>
<dbReference type="Pfam" id="PF00046">
    <property type="entry name" value="Homeodomain"/>
    <property type="match status" value="1"/>
</dbReference>
<evidence type="ECO:0000256" key="8">
    <source>
        <dbReference type="SAM" id="MobiDB-lite"/>
    </source>
</evidence>
<dbReference type="Gene3D" id="1.10.10.60">
    <property type="entry name" value="Homeodomain-like"/>
    <property type="match status" value="1"/>
</dbReference>
<dbReference type="PROSITE" id="PS00027">
    <property type="entry name" value="HOMEOBOX_1"/>
    <property type="match status" value="1"/>
</dbReference>
<accession>A0AAD9N1M0</accession>
<evidence type="ECO:0000256" key="5">
    <source>
        <dbReference type="ARBA" id="ARBA00023242"/>
    </source>
</evidence>
<dbReference type="SMART" id="SM00389">
    <property type="entry name" value="HOX"/>
    <property type="match status" value="1"/>
</dbReference>
<dbReference type="PANTHER" id="PTHR46385">
    <property type="entry name" value="PAIRED MESODERM HOMEOBOX PROTEIN 1-RELATED"/>
    <property type="match status" value="1"/>
</dbReference>
<feature type="domain" description="OAR" evidence="10">
    <location>
        <begin position="185"/>
        <end position="198"/>
    </location>
</feature>
<keyword evidence="12" id="KW-1185">Reference proteome</keyword>
<comment type="subcellular location">
    <subcellularLocation>
        <location evidence="1 6 7">Nucleus</location>
    </subcellularLocation>
</comment>
<dbReference type="PANTHER" id="PTHR46385:SF4">
    <property type="entry name" value="PAIRED MESODERM HOMEOBOX PROTEIN 2-LIKE ISOFORM X1"/>
    <property type="match status" value="1"/>
</dbReference>
<keyword evidence="3 6" id="KW-0238">DNA-binding</keyword>
<feature type="compositionally biased region" description="Basic residues" evidence="8">
    <location>
        <begin position="16"/>
        <end position="26"/>
    </location>
</feature>
<evidence type="ECO:0000256" key="6">
    <source>
        <dbReference type="PROSITE-ProRule" id="PRU00108"/>
    </source>
</evidence>